<reference evidence="1" key="1">
    <citation type="submission" date="2016-05" db="EMBL/GenBank/DDBJ databases">
        <title>WGS assembly of Xenopus laevis.</title>
        <authorList>
            <person name="Session A."/>
            <person name="Uno Y."/>
            <person name="Kwon T."/>
            <person name="Chapman J."/>
            <person name="Toyoda A."/>
            <person name="Takahashi S."/>
            <person name="Fukui A."/>
            <person name="Hikosaka A."/>
            <person name="Putnam N."/>
            <person name="Stites J."/>
            <person name="Van Heeringen S."/>
            <person name="Quigley I."/>
            <person name="Heinz S."/>
            <person name="Hellsten U."/>
            <person name="Lyons J."/>
            <person name="Suzuki A."/>
            <person name="Kondo M."/>
            <person name="Ogino H."/>
            <person name="Ochi H."/>
            <person name="Bogdanovic O."/>
            <person name="Lister R."/>
            <person name="Georgiou G."/>
            <person name="Paranjpe S."/>
            <person name="Van Kruijsbergen I."/>
            <person name="Mozaffari S."/>
            <person name="Shu S."/>
            <person name="Schmutz J."/>
            <person name="Jenkins J."/>
            <person name="Grimwood J."/>
            <person name="Carlson J."/>
            <person name="Mitros T."/>
            <person name="Simakov O."/>
            <person name="Heald R."/>
            <person name="Miller K."/>
            <person name="Haudenschild C."/>
            <person name="Kuroki Y."/>
            <person name="Tanaka T."/>
            <person name="Michiue T."/>
            <person name="Watanabe M."/>
            <person name="Kinoshita T."/>
            <person name="Ohta Y."/>
            <person name="Mawaribuchi S."/>
            <person name="Suzuki Y."/>
            <person name="Haramoto Y."/>
            <person name="Yamamoto T."/>
            <person name="Takagi C."/>
            <person name="Kitzman J."/>
            <person name="Shendure J."/>
            <person name="Nakayama T."/>
            <person name="Izutsu Y."/>
            <person name="Robert J."/>
            <person name="Dichmann D."/>
            <person name="Flajnik M."/>
            <person name="Houston D."/>
            <person name="Marcotte E."/>
            <person name="Wallingford J."/>
            <person name="Ito Y."/>
            <person name="Asashima M."/>
            <person name="Ueno N."/>
            <person name="Matsuda Y."/>
            <person name="Jan Veenstra G."/>
            <person name="Fujiyama A."/>
            <person name="Harland R."/>
            <person name="Taira M."/>
            <person name="Rokhsar D.S."/>
        </authorList>
    </citation>
    <scope>NUCLEOTIDE SEQUENCE</scope>
    <source>
        <strain evidence="1">J</strain>
        <tissue evidence="1">Blood</tissue>
    </source>
</reference>
<organism evidence="1">
    <name type="scientific">Xenopus laevis</name>
    <name type="common">African clawed frog</name>
    <dbReference type="NCBI Taxonomy" id="8355"/>
    <lineage>
        <taxon>Eukaryota</taxon>
        <taxon>Metazoa</taxon>
        <taxon>Chordata</taxon>
        <taxon>Craniata</taxon>
        <taxon>Vertebrata</taxon>
        <taxon>Euteleostomi</taxon>
        <taxon>Amphibia</taxon>
        <taxon>Batrachia</taxon>
        <taxon>Anura</taxon>
        <taxon>Pipoidea</taxon>
        <taxon>Pipidae</taxon>
        <taxon>Xenopodinae</taxon>
        <taxon>Xenopus</taxon>
        <taxon>Xenopus</taxon>
    </lineage>
</organism>
<proteinExistence type="predicted"/>
<accession>A0A974BP76</accession>
<dbReference type="Proteomes" id="UP000694892">
    <property type="component" value="Unassembled WGS sequence"/>
</dbReference>
<gene>
    <name evidence="1" type="ORF">XELAEV_18004526mg</name>
</gene>
<feature type="non-terminal residue" evidence="1">
    <location>
        <position position="1"/>
    </location>
</feature>
<dbReference type="AlphaFoldDB" id="A0A974BP76"/>
<evidence type="ECO:0000313" key="1">
    <source>
        <dbReference type="EMBL" id="OCT55725.1"/>
    </source>
</evidence>
<dbReference type="EMBL" id="KV475070">
    <property type="protein sequence ID" value="OCT55725.1"/>
    <property type="molecule type" value="Genomic_DNA"/>
</dbReference>
<name>A0A974BP76_XENLA</name>
<sequence>LYPMIGVGLSVPCICSVRGLMLQSDWFPSSHEALSSLIPLAGGGCSTGEIVRFSLAQKSVPSAPILLVSLL</sequence>
<protein>
    <submittedName>
        <fullName evidence="1">Uncharacterized protein</fullName>
    </submittedName>
</protein>